<feature type="compositionally biased region" description="Basic and acidic residues" evidence="1">
    <location>
        <begin position="142"/>
        <end position="155"/>
    </location>
</feature>
<name>A0A2H3K099_WOLCO</name>
<proteinExistence type="predicted"/>
<dbReference type="OMA" id="LEARCMT"/>
<evidence type="ECO:0000313" key="3">
    <source>
        <dbReference type="Proteomes" id="UP000218811"/>
    </source>
</evidence>
<dbReference type="EMBL" id="KB468124">
    <property type="protein sequence ID" value="PCH42424.1"/>
    <property type="molecule type" value="Genomic_DNA"/>
</dbReference>
<dbReference type="OrthoDB" id="3173171at2759"/>
<evidence type="ECO:0000313" key="2">
    <source>
        <dbReference type="EMBL" id="PCH42424.1"/>
    </source>
</evidence>
<reference evidence="2 3" key="1">
    <citation type="journal article" date="2012" name="Science">
        <title>The Paleozoic origin of enzymatic lignin decomposition reconstructed from 31 fungal genomes.</title>
        <authorList>
            <person name="Floudas D."/>
            <person name="Binder M."/>
            <person name="Riley R."/>
            <person name="Barry K."/>
            <person name="Blanchette R.A."/>
            <person name="Henrissat B."/>
            <person name="Martinez A.T."/>
            <person name="Otillar R."/>
            <person name="Spatafora J.W."/>
            <person name="Yadav J.S."/>
            <person name="Aerts A."/>
            <person name="Benoit I."/>
            <person name="Boyd A."/>
            <person name="Carlson A."/>
            <person name="Copeland A."/>
            <person name="Coutinho P.M."/>
            <person name="de Vries R.P."/>
            <person name="Ferreira P."/>
            <person name="Findley K."/>
            <person name="Foster B."/>
            <person name="Gaskell J."/>
            <person name="Glotzer D."/>
            <person name="Gorecki P."/>
            <person name="Heitman J."/>
            <person name="Hesse C."/>
            <person name="Hori C."/>
            <person name="Igarashi K."/>
            <person name="Jurgens J.A."/>
            <person name="Kallen N."/>
            <person name="Kersten P."/>
            <person name="Kohler A."/>
            <person name="Kuees U."/>
            <person name="Kumar T.K.A."/>
            <person name="Kuo A."/>
            <person name="LaButti K."/>
            <person name="Larrondo L.F."/>
            <person name="Lindquist E."/>
            <person name="Ling A."/>
            <person name="Lombard V."/>
            <person name="Lucas S."/>
            <person name="Lundell T."/>
            <person name="Martin R."/>
            <person name="McLaughlin D.J."/>
            <person name="Morgenstern I."/>
            <person name="Morin E."/>
            <person name="Murat C."/>
            <person name="Nagy L.G."/>
            <person name="Nolan M."/>
            <person name="Ohm R.A."/>
            <person name="Patyshakuliyeva A."/>
            <person name="Rokas A."/>
            <person name="Ruiz-Duenas F.J."/>
            <person name="Sabat G."/>
            <person name="Salamov A."/>
            <person name="Samejima M."/>
            <person name="Schmutz J."/>
            <person name="Slot J.C."/>
            <person name="St John F."/>
            <person name="Stenlid J."/>
            <person name="Sun H."/>
            <person name="Sun S."/>
            <person name="Syed K."/>
            <person name="Tsang A."/>
            <person name="Wiebenga A."/>
            <person name="Young D."/>
            <person name="Pisabarro A."/>
            <person name="Eastwood D.C."/>
            <person name="Martin F."/>
            <person name="Cullen D."/>
            <person name="Grigoriev I.V."/>
            <person name="Hibbett D.S."/>
        </authorList>
    </citation>
    <scope>NUCLEOTIDE SEQUENCE [LARGE SCALE GENOMIC DNA]</scope>
    <source>
        <strain evidence="2 3">MD-104</strain>
    </source>
</reference>
<feature type="region of interest" description="Disordered" evidence="1">
    <location>
        <begin position="142"/>
        <end position="198"/>
    </location>
</feature>
<accession>A0A2H3K099</accession>
<keyword evidence="3" id="KW-1185">Reference proteome</keyword>
<dbReference type="AlphaFoldDB" id="A0A2H3K099"/>
<gene>
    <name evidence="2" type="ORF">WOLCODRAFT_89827</name>
</gene>
<protein>
    <submittedName>
        <fullName evidence="2">Uncharacterized protein</fullName>
    </submittedName>
</protein>
<evidence type="ECO:0000256" key="1">
    <source>
        <dbReference type="SAM" id="MobiDB-lite"/>
    </source>
</evidence>
<sequence length="542" mass="60613">MHVRAPSDTAVEYYTVCRSVEGAEPGGFLPVADPITRLTRECSALRLRLATAQRRERYHLRCPSNTPISPRAPPSLRIDPALESAFVHRDASRSQLQIETMKLAERYKALEKHLRELQETLRARDQEIEALRQEQDRLAAERDQAYKERDEERAKAQSLSQTLAREREAKSEAVCNHSHRRHRSRDASRSRHSVRKADLSHKLSLDAEQLAQIRSMDVFMTKTDGWSGAQVIQAVEDLNAEINQFAASVTESCVFARRMRPKLEAGDPSALQEEENAPWLGAGFARVLASRDHAQDPVLVQLALQASLAACCARSLSLFCVGFPSKLDTLLSRVFAHMQAFEPQATSARWRALTHRAIRMLYPGLEEYAITELVATMLRWSATIFALAGTSPTSEQSPPLVPSMHLRRIAEAVYKLARTTREEILSTTFEVVLVDSGATFDEGTMTDKMRDYGEVIAEDHAAANGRNRARLSGQTISGENADGAQARKVLCTTELGLRCVTRKSNKLLDPEEGRENELFESMTLLLPKVVLNSAVEAIERSE</sequence>
<organism evidence="2 3">
    <name type="scientific">Wolfiporia cocos (strain MD-104)</name>
    <name type="common">Brown rot fungus</name>
    <dbReference type="NCBI Taxonomy" id="742152"/>
    <lineage>
        <taxon>Eukaryota</taxon>
        <taxon>Fungi</taxon>
        <taxon>Dikarya</taxon>
        <taxon>Basidiomycota</taxon>
        <taxon>Agaricomycotina</taxon>
        <taxon>Agaricomycetes</taxon>
        <taxon>Polyporales</taxon>
        <taxon>Phaeolaceae</taxon>
        <taxon>Wolfiporia</taxon>
    </lineage>
</organism>
<feature type="compositionally biased region" description="Basic and acidic residues" evidence="1">
    <location>
        <begin position="185"/>
        <end position="198"/>
    </location>
</feature>
<dbReference type="STRING" id="742152.A0A2H3K099"/>
<dbReference type="Proteomes" id="UP000218811">
    <property type="component" value="Unassembled WGS sequence"/>
</dbReference>